<proteinExistence type="predicted"/>
<keyword evidence="1" id="KW-0472">Membrane</keyword>
<name>A0A3M7T743_BRAPC</name>
<feature type="transmembrane region" description="Helical" evidence="1">
    <location>
        <begin position="16"/>
        <end position="36"/>
    </location>
</feature>
<dbReference type="EMBL" id="REGN01000173">
    <property type="protein sequence ID" value="RNA43883.1"/>
    <property type="molecule type" value="Genomic_DNA"/>
</dbReference>
<sequence>MSSELKKAHCDINPMFFWWIFNFFKIMCTITVNSSLPHVAQQNFLQSPDAFESASSALVHQRVQKTPPGLNK</sequence>
<comment type="caution">
    <text evidence="2">The sequence shown here is derived from an EMBL/GenBank/DDBJ whole genome shotgun (WGS) entry which is preliminary data.</text>
</comment>
<dbReference type="AlphaFoldDB" id="A0A3M7T743"/>
<dbReference type="Proteomes" id="UP000276133">
    <property type="component" value="Unassembled WGS sequence"/>
</dbReference>
<gene>
    <name evidence="2" type="ORF">BpHYR1_026141</name>
</gene>
<evidence type="ECO:0000313" key="3">
    <source>
        <dbReference type="Proteomes" id="UP000276133"/>
    </source>
</evidence>
<keyword evidence="3" id="KW-1185">Reference proteome</keyword>
<accession>A0A3M7T743</accession>
<keyword evidence="1" id="KW-0812">Transmembrane</keyword>
<reference evidence="2 3" key="1">
    <citation type="journal article" date="2018" name="Sci. Rep.">
        <title>Genomic signatures of local adaptation to the degree of environmental predictability in rotifers.</title>
        <authorList>
            <person name="Franch-Gras L."/>
            <person name="Hahn C."/>
            <person name="Garcia-Roger E.M."/>
            <person name="Carmona M.J."/>
            <person name="Serra M."/>
            <person name="Gomez A."/>
        </authorList>
    </citation>
    <scope>NUCLEOTIDE SEQUENCE [LARGE SCALE GENOMIC DNA]</scope>
    <source>
        <strain evidence="2">HYR1</strain>
    </source>
</reference>
<keyword evidence="1" id="KW-1133">Transmembrane helix</keyword>
<protein>
    <submittedName>
        <fullName evidence="2">Uncharacterized protein</fullName>
    </submittedName>
</protein>
<evidence type="ECO:0000256" key="1">
    <source>
        <dbReference type="SAM" id="Phobius"/>
    </source>
</evidence>
<evidence type="ECO:0000313" key="2">
    <source>
        <dbReference type="EMBL" id="RNA43883.1"/>
    </source>
</evidence>
<organism evidence="2 3">
    <name type="scientific">Brachionus plicatilis</name>
    <name type="common">Marine rotifer</name>
    <name type="synonym">Brachionus muelleri</name>
    <dbReference type="NCBI Taxonomy" id="10195"/>
    <lineage>
        <taxon>Eukaryota</taxon>
        <taxon>Metazoa</taxon>
        <taxon>Spiralia</taxon>
        <taxon>Gnathifera</taxon>
        <taxon>Rotifera</taxon>
        <taxon>Eurotatoria</taxon>
        <taxon>Monogononta</taxon>
        <taxon>Pseudotrocha</taxon>
        <taxon>Ploima</taxon>
        <taxon>Brachionidae</taxon>
        <taxon>Brachionus</taxon>
    </lineage>
</organism>